<proteinExistence type="predicted"/>
<dbReference type="Pfam" id="PF09376">
    <property type="entry name" value="NurA"/>
    <property type="match status" value="1"/>
</dbReference>
<evidence type="ECO:0000313" key="3">
    <source>
        <dbReference type="Proteomes" id="UP000825123"/>
    </source>
</evidence>
<dbReference type="KEGG" id="csty:KN1_05280"/>
<dbReference type="EMBL" id="AP024597">
    <property type="protein sequence ID" value="BCU69231.1"/>
    <property type="molecule type" value="Genomic_DNA"/>
</dbReference>
<dbReference type="SMART" id="SM00933">
    <property type="entry name" value="NurA"/>
    <property type="match status" value="1"/>
</dbReference>
<protein>
    <recommendedName>
        <fullName evidence="1">NurA domain-containing protein</fullName>
    </recommendedName>
</protein>
<dbReference type="AlphaFoldDB" id="A0A8D5U5F9"/>
<evidence type="ECO:0000313" key="2">
    <source>
        <dbReference type="EMBL" id="BCU69231.1"/>
    </source>
</evidence>
<keyword evidence="3" id="KW-1185">Reference proteome</keyword>
<gene>
    <name evidence="2" type="ORF">KN1_05280</name>
</gene>
<reference evidence="2 3" key="1">
    <citation type="submission" date="2021-04" db="EMBL/GenBank/DDBJ databases">
        <title>Complete genome sequence of Stygiolobus sp. KN-1.</title>
        <authorList>
            <person name="Nakamura K."/>
            <person name="Sakai H."/>
            <person name="Kurosawa N."/>
        </authorList>
    </citation>
    <scope>NUCLEOTIDE SEQUENCE [LARGE SCALE GENOMIC DNA]</scope>
    <source>
        <strain evidence="2 3">KN-1</strain>
    </source>
</reference>
<dbReference type="Proteomes" id="UP000825123">
    <property type="component" value="Chromosome"/>
</dbReference>
<sequence>MIKDKLEKVWIPYSPQTGITPKKVLAVDGGLWSKETRSGVIFIADAEAVLMSDGNIIRLDDKALIDVFRPGNKAKERASLIMQLLELQLAIKNGNKADLILLDGSISKKVGRHKTDLKISDVDDLFSLDDIASLKERESEEKMHKYLVAENQIALSILIEKYGDKVLFVSKNSKTSDIFNQGYSDVIILELFTQGIGYSEPIEKVIEDKYILSLGASKILSNLKYYTSFIRLDNEGKILRLDFLKRSNLIDFINSLIPICVRGYPYPLLEVHKDVRISREDIKRIMRLLGIKPKQEEWWPSQFL</sequence>
<feature type="domain" description="NurA" evidence="1">
    <location>
        <begin position="22"/>
        <end position="277"/>
    </location>
</feature>
<evidence type="ECO:0000259" key="1">
    <source>
        <dbReference type="SMART" id="SM00933"/>
    </source>
</evidence>
<dbReference type="InterPro" id="IPR018977">
    <property type="entry name" value="NurA_domain"/>
</dbReference>
<organism evidence="2 3">
    <name type="scientific">Stygiolobus caldivivus</name>
    <dbReference type="NCBI Taxonomy" id="2824673"/>
    <lineage>
        <taxon>Archaea</taxon>
        <taxon>Thermoproteota</taxon>
        <taxon>Thermoprotei</taxon>
        <taxon>Sulfolobales</taxon>
        <taxon>Sulfolobaceae</taxon>
        <taxon>Stygiolobus</taxon>
    </lineage>
</organism>
<name>A0A8D5U5F9_9CREN</name>
<accession>A0A8D5U5F9</accession>